<evidence type="ECO:0000313" key="6">
    <source>
        <dbReference type="EMBL" id="ORD93083.1"/>
    </source>
</evidence>
<feature type="transmembrane region" description="Helical" evidence="5">
    <location>
        <begin position="116"/>
        <end position="138"/>
    </location>
</feature>
<feature type="transmembrane region" description="Helical" evidence="5">
    <location>
        <begin position="150"/>
        <end position="170"/>
    </location>
</feature>
<sequence length="192" mass="21880">LAIFLYVKFVEANSDWDYHGDPFNRILRVNRLFFDEDSFTCQHLMVLAYVGLSSLIASFTTLSIKSLGEIISRGIGGDTASLLHRSTLLFASSVVICTLLQIYWLNRALVRYDALLVVPIFHISWTLLSITTAGIYFQDFDHFSSHQFRMFLYALAVIFCGSLFLGARVVNKRDVRSRRIEIPEEEIVTNVG</sequence>
<comment type="subcellular location">
    <subcellularLocation>
        <location evidence="1">Membrane</location>
        <topology evidence="1">Multi-pass membrane protein</topology>
    </subcellularLocation>
</comment>
<evidence type="ECO:0000256" key="2">
    <source>
        <dbReference type="ARBA" id="ARBA00022692"/>
    </source>
</evidence>
<dbReference type="InterPro" id="IPR008521">
    <property type="entry name" value="Mg_trans_NIPA"/>
</dbReference>
<organism evidence="6 7">
    <name type="scientific">Enterospora canceri</name>
    <dbReference type="NCBI Taxonomy" id="1081671"/>
    <lineage>
        <taxon>Eukaryota</taxon>
        <taxon>Fungi</taxon>
        <taxon>Fungi incertae sedis</taxon>
        <taxon>Microsporidia</taxon>
        <taxon>Enterocytozoonidae</taxon>
        <taxon>Enterospora</taxon>
    </lineage>
</organism>
<dbReference type="GO" id="GO:0015095">
    <property type="term" value="F:magnesium ion transmembrane transporter activity"/>
    <property type="evidence" value="ECO:0007669"/>
    <property type="project" value="InterPro"/>
</dbReference>
<accession>A0A1Y1S542</accession>
<evidence type="ECO:0000313" key="7">
    <source>
        <dbReference type="Proteomes" id="UP000192639"/>
    </source>
</evidence>
<evidence type="ECO:0000256" key="3">
    <source>
        <dbReference type="ARBA" id="ARBA00022989"/>
    </source>
</evidence>
<keyword evidence="7" id="KW-1185">Reference proteome</keyword>
<dbReference type="PANTHER" id="PTHR12570">
    <property type="match status" value="1"/>
</dbReference>
<protein>
    <submittedName>
        <fullName evidence="6">NIPA6</fullName>
    </submittedName>
</protein>
<dbReference type="OrthoDB" id="165382at2759"/>
<keyword evidence="4 5" id="KW-0472">Membrane</keyword>
<comment type="caution">
    <text evidence="6">The sequence shown here is derived from an EMBL/GenBank/DDBJ whole genome shotgun (WGS) entry which is preliminary data.</text>
</comment>
<dbReference type="GO" id="GO:0016020">
    <property type="term" value="C:membrane"/>
    <property type="evidence" value="ECO:0007669"/>
    <property type="project" value="UniProtKB-SubCell"/>
</dbReference>
<feature type="transmembrane region" description="Helical" evidence="5">
    <location>
        <begin position="44"/>
        <end position="62"/>
    </location>
</feature>
<dbReference type="Pfam" id="PF05653">
    <property type="entry name" value="Mg_trans_NIPA"/>
    <property type="match status" value="1"/>
</dbReference>
<proteinExistence type="predicted"/>
<name>A0A1Y1S542_9MICR</name>
<evidence type="ECO:0000256" key="5">
    <source>
        <dbReference type="SAM" id="Phobius"/>
    </source>
</evidence>
<reference evidence="6 7" key="1">
    <citation type="journal article" date="2017" name="Environ. Microbiol.">
        <title>Decay of the glycolytic pathway and adaptation to intranuclear parasitism within Enterocytozoonidae microsporidia.</title>
        <authorList>
            <person name="Wiredu Boakye D."/>
            <person name="Jaroenlak P."/>
            <person name="Prachumwat A."/>
            <person name="Williams T.A."/>
            <person name="Bateman K.S."/>
            <person name="Itsathitphaisarn O."/>
            <person name="Sritunyalucksana K."/>
            <person name="Paszkiewicz K.H."/>
            <person name="Moore K.A."/>
            <person name="Stentiford G.D."/>
            <person name="Williams B.A."/>
        </authorList>
    </citation>
    <scope>NUCLEOTIDE SEQUENCE [LARGE SCALE GENOMIC DNA]</scope>
    <source>
        <strain evidence="6 7">GB1</strain>
    </source>
</reference>
<dbReference type="AlphaFoldDB" id="A0A1Y1S542"/>
<dbReference type="EMBL" id="LWDP01000226">
    <property type="protein sequence ID" value="ORD93083.1"/>
    <property type="molecule type" value="Genomic_DNA"/>
</dbReference>
<feature type="transmembrane region" description="Helical" evidence="5">
    <location>
        <begin position="82"/>
        <end position="104"/>
    </location>
</feature>
<evidence type="ECO:0000256" key="1">
    <source>
        <dbReference type="ARBA" id="ARBA00004141"/>
    </source>
</evidence>
<dbReference type="Proteomes" id="UP000192639">
    <property type="component" value="Unassembled WGS sequence"/>
</dbReference>
<evidence type="ECO:0000256" key="4">
    <source>
        <dbReference type="ARBA" id="ARBA00023136"/>
    </source>
</evidence>
<keyword evidence="2 5" id="KW-0812">Transmembrane</keyword>
<keyword evidence="3 5" id="KW-1133">Transmembrane helix</keyword>
<feature type="non-terminal residue" evidence="6">
    <location>
        <position position="1"/>
    </location>
</feature>
<dbReference type="VEuPathDB" id="MicrosporidiaDB:ECANGB1_1332"/>
<gene>
    <name evidence="6" type="primary">NIPA6</name>
    <name evidence="6" type="ORF">ECANGB1_1332</name>
</gene>